<keyword evidence="2" id="KW-0547">Nucleotide-binding</keyword>
<dbReference type="Proteomes" id="UP000595140">
    <property type="component" value="Unassembled WGS sequence"/>
</dbReference>
<evidence type="ECO:0000313" key="7">
    <source>
        <dbReference type="EMBL" id="VFQ89723.1"/>
    </source>
</evidence>
<dbReference type="Gene3D" id="1.10.10.820">
    <property type="match status" value="1"/>
</dbReference>
<dbReference type="AlphaFoldDB" id="A0A484ML74"/>
<evidence type="ECO:0000313" key="8">
    <source>
        <dbReference type="Proteomes" id="UP000595140"/>
    </source>
</evidence>
<dbReference type="Pfam" id="PF00063">
    <property type="entry name" value="Myosin_head"/>
    <property type="match status" value="1"/>
</dbReference>
<dbReference type="GO" id="GO:0005524">
    <property type="term" value="F:ATP binding"/>
    <property type="evidence" value="ECO:0007669"/>
    <property type="project" value="UniProtKB-KW"/>
</dbReference>
<dbReference type="InterPro" id="IPR027417">
    <property type="entry name" value="P-loop_NTPase"/>
</dbReference>
<evidence type="ECO:0000256" key="4">
    <source>
        <dbReference type="ARBA" id="ARBA00023203"/>
    </source>
</evidence>
<dbReference type="GO" id="GO:0051015">
    <property type="term" value="F:actin filament binding"/>
    <property type="evidence" value="ECO:0007669"/>
    <property type="project" value="TreeGrafter"/>
</dbReference>
<evidence type="ECO:0000259" key="6">
    <source>
        <dbReference type="PROSITE" id="PS51456"/>
    </source>
</evidence>
<keyword evidence="8" id="KW-1185">Reference proteome</keyword>
<evidence type="ECO:0000256" key="3">
    <source>
        <dbReference type="ARBA" id="ARBA00022840"/>
    </source>
</evidence>
<proteinExistence type="inferred from homology"/>
<comment type="similarity">
    <text evidence="5">Belongs to the TRAFAC class myosin-kinesin ATPase superfamily. Myosin family.</text>
</comment>
<keyword evidence="3" id="KW-0067">ATP-binding</keyword>
<dbReference type="GO" id="GO:0007015">
    <property type="term" value="P:actin filament organization"/>
    <property type="evidence" value="ECO:0007669"/>
    <property type="project" value="TreeGrafter"/>
</dbReference>
<feature type="non-terminal residue" evidence="7">
    <location>
        <position position="1"/>
    </location>
</feature>
<keyword evidence="4 5" id="KW-0009">Actin-binding</keyword>
<dbReference type="GO" id="GO:0009536">
    <property type="term" value="C:plastid"/>
    <property type="evidence" value="ECO:0007669"/>
    <property type="project" value="UniProtKB-SubCell"/>
</dbReference>
<dbReference type="SUPFAM" id="SSF52540">
    <property type="entry name" value="P-loop containing nucleoside triphosphate hydrolases"/>
    <property type="match status" value="1"/>
</dbReference>
<gene>
    <name evidence="7" type="ORF">CCAM_LOCUS31499</name>
</gene>
<dbReference type="GO" id="GO:0000146">
    <property type="term" value="F:microfilament motor activity"/>
    <property type="evidence" value="ECO:0007669"/>
    <property type="project" value="TreeGrafter"/>
</dbReference>
<dbReference type="Gene3D" id="1.20.120.720">
    <property type="entry name" value="Myosin VI head, motor domain, U50 subdomain"/>
    <property type="match status" value="1"/>
</dbReference>
<dbReference type="GO" id="GO:0016459">
    <property type="term" value="C:myosin complex"/>
    <property type="evidence" value="ECO:0007669"/>
    <property type="project" value="UniProtKB-KW"/>
</dbReference>
<evidence type="ECO:0000256" key="2">
    <source>
        <dbReference type="ARBA" id="ARBA00022741"/>
    </source>
</evidence>
<name>A0A484ML74_9ASTE</name>
<protein>
    <recommendedName>
        <fullName evidence="6">Myosin motor domain-containing protein</fullName>
    </recommendedName>
</protein>
<accession>A0A484ML74</accession>
<dbReference type="PANTHER" id="PTHR13140:SF836">
    <property type="entry name" value="MYOSIN-6"/>
    <property type="match status" value="1"/>
</dbReference>
<dbReference type="GO" id="GO:0016020">
    <property type="term" value="C:membrane"/>
    <property type="evidence" value="ECO:0007669"/>
    <property type="project" value="TreeGrafter"/>
</dbReference>
<sequence>DVEKYKLGNPRKFYYLNQSKFFELDEVDESKEYLATRRAMDVDAIFRVVAAILHLGNIEFVKGSEPDSAEPKDDQSRFHLKTVAELF</sequence>
<dbReference type="PANTHER" id="PTHR13140">
    <property type="entry name" value="MYOSIN"/>
    <property type="match status" value="1"/>
</dbReference>
<keyword evidence="5" id="KW-0518">Myosin</keyword>
<feature type="non-terminal residue" evidence="7">
    <location>
        <position position="87"/>
    </location>
</feature>
<comment type="caution">
    <text evidence="5">Lacks conserved residue(s) required for the propagation of feature annotation.</text>
</comment>
<dbReference type="InterPro" id="IPR001609">
    <property type="entry name" value="Myosin_head_motor_dom-like"/>
</dbReference>
<dbReference type="PROSITE" id="PS51456">
    <property type="entry name" value="MYOSIN_MOTOR"/>
    <property type="match status" value="1"/>
</dbReference>
<evidence type="ECO:0000256" key="5">
    <source>
        <dbReference type="PROSITE-ProRule" id="PRU00782"/>
    </source>
</evidence>
<dbReference type="EMBL" id="OOIL02003829">
    <property type="protein sequence ID" value="VFQ89723.1"/>
    <property type="molecule type" value="Genomic_DNA"/>
</dbReference>
<evidence type="ECO:0000256" key="1">
    <source>
        <dbReference type="ARBA" id="ARBA00004474"/>
    </source>
</evidence>
<dbReference type="OrthoDB" id="1303476at2759"/>
<feature type="domain" description="Myosin motor" evidence="6">
    <location>
        <begin position="1"/>
        <end position="87"/>
    </location>
</feature>
<keyword evidence="5" id="KW-0505">Motor protein</keyword>
<reference evidence="7 8" key="1">
    <citation type="submission" date="2018-04" db="EMBL/GenBank/DDBJ databases">
        <authorList>
            <person name="Vogel A."/>
        </authorList>
    </citation>
    <scope>NUCLEOTIDE SEQUENCE [LARGE SCALE GENOMIC DNA]</scope>
</reference>
<comment type="subcellular location">
    <subcellularLocation>
        <location evidence="1">Plastid</location>
    </subcellularLocation>
</comment>
<organism evidence="7 8">
    <name type="scientific">Cuscuta campestris</name>
    <dbReference type="NCBI Taxonomy" id="132261"/>
    <lineage>
        <taxon>Eukaryota</taxon>
        <taxon>Viridiplantae</taxon>
        <taxon>Streptophyta</taxon>
        <taxon>Embryophyta</taxon>
        <taxon>Tracheophyta</taxon>
        <taxon>Spermatophyta</taxon>
        <taxon>Magnoliopsida</taxon>
        <taxon>eudicotyledons</taxon>
        <taxon>Gunneridae</taxon>
        <taxon>Pentapetalae</taxon>
        <taxon>asterids</taxon>
        <taxon>lamiids</taxon>
        <taxon>Solanales</taxon>
        <taxon>Convolvulaceae</taxon>
        <taxon>Cuscuteae</taxon>
        <taxon>Cuscuta</taxon>
        <taxon>Cuscuta subgen. Grammica</taxon>
        <taxon>Cuscuta sect. Cleistogrammica</taxon>
    </lineage>
</organism>